<dbReference type="PROSITE" id="PS51257">
    <property type="entry name" value="PROKAR_LIPOPROTEIN"/>
    <property type="match status" value="1"/>
</dbReference>
<dbReference type="AlphaFoldDB" id="A0A7X9FRJ3"/>
<dbReference type="InterPro" id="IPR013783">
    <property type="entry name" value="Ig-like_fold"/>
</dbReference>
<reference evidence="2 3" key="1">
    <citation type="journal article" date="2020" name="Biotechnol. Biofuels">
        <title>New insights from the biogas microbiome by comprehensive genome-resolved metagenomics of nearly 1600 species originating from multiple anaerobic digesters.</title>
        <authorList>
            <person name="Campanaro S."/>
            <person name="Treu L."/>
            <person name="Rodriguez-R L.M."/>
            <person name="Kovalovszki A."/>
            <person name="Ziels R.M."/>
            <person name="Maus I."/>
            <person name="Zhu X."/>
            <person name="Kougias P.G."/>
            <person name="Basile A."/>
            <person name="Luo G."/>
            <person name="Schluter A."/>
            <person name="Konstantinidis K.T."/>
            <person name="Angelidaki I."/>
        </authorList>
    </citation>
    <scope>NUCLEOTIDE SEQUENCE [LARGE SCALE GENOMIC DNA]</scope>
    <source>
        <strain evidence="2">AS27yjCOA_65</strain>
    </source>
</reference>
<comment type="caution">
    <text evidence="2">The sequence shown here is derived from an EMBL/GenBank/DDBJ whole genome shotgun (WGS) entry which is preliminary data.</text>
</comment>
<evidence type="ECO:0000256" key="1">
    <source>
        <dbReference type="SAM" id="MobiDB-lite"/>
    </source>
</evidence>
<dbReference type="Proteomes" id="UP000524246">
    <property type="component" value="Unassembled WGS sequence"/>
</dbReference>
<proteinExistence type="predicted"/>
<gene>
    <name evidence="2" type="ORF">GYA55_07520</name>
</gene>
<name>A0A7X9FRJ3_9DELT</name>
<accession>A0A7X9FRJ3</accession>
<evidence type="ECO:0000313" key="2">
    <source>
        <dbReference type="EMBL" id="NMC63002.1"/>
    </source>
</evidence>
<evidence type="ECO:0000313" key="3">
    <source>
        <dbReference type="Proteomes" id="UP000524246"/>
    </source>
</evidence>
<sequence>MLRVSIVLILSSLILSCGRYGPPRPPEVFAPKAVSELLVTPASDKLTFQWKSPEKDLRDKELKSLDGYYVMRASEKDVKNSSELEKSLVKIGEVDDPNVKERDKLRKEAREKGEISRRVHIPSEKKIFTFEDKDLNVGETYLYRIIPFNQGDEKGKASSIVKVLFKGEQSDIMMLEDEQALDEGVPESPFGADEDKTAEGGLLKINQ</sequence>
<evidence type="ECO:0008006" key="4">
    <source>
        <dbReference type="Google" id="ProtNLM"/>
    </source>
</evidence>
<protein>
    <recommendedName>
        <fullName evidence="4">Fibronectin type-III domain-containing protein</fullName>
    </recommendedName>
</protein>
<dbReference type="Gene3D" id="2.60.40.10">
    <property type="entry name" value="Immunoglobulins"/>
    <property type="match status" value="1"/>
</dbReference>
<feature type="region of interest" description="Disordered" evidence="1">
    <location>
        <begin position="180"/>
        <end position="207"/>
    </location>
</feature>
<organism evidence="2 3">
    <name type="scientific">SAR324 cluster bacterium</name>
    <dbReference type="NCBI Taxonomy" id="2024889"/>
    <lineage>
        <taxon>Bacteria</taxon>
        <taxon>Deltaproteobacteria</taxon>
        <taxon>SAR324 cluster</taxon>
    </lineage>
</organism>
<dbReference type="EMBL" id="JAAZON010000328">
    <property type="protein sequence ID" value="NMC63002.1"/>
    <property type="molecule type" value="Genomic_DNA"/>
</dbReference>